<reference evidence="2" key="2">
    <citation type="submission" date="2025-08" db="UniProtKB">
        <authorList>
            <consortium name="Ensembl"/>
        </authorList>
    </citation>
    <scope>IDENTIFICATION</scope>
</reference>
<sequence length="599" mass="67201">MELSQVEAADAKPPVKKKTTFEGWRYAHYFDYVEQKEKNVTVKCKLCPGNKRLNTAWNTTANLSKHLKTQHGNTKLVARDPSSSREIPDGSTPSKQPRIAFAAKLTTKTEVKKLVASHIVEEMLPISMVESPTFRKILSRINIAGMSTTADIWTKNNKSFMGMTAHCINPTDFSRQKAGIACTWIKGRHTYDVVAGAIEQVHSSYGLSNKVVATVTDNGSNFVKASKVFETPAAASDSEDEGDGVEIEETDEEVTFTDVGEVLSNETDQAEHFTLPPHLRCASHTLNLVTTTDMEKHLTTHQESKAVYRSAFAKCSALWNKASRSTVAAELVEKLCGKKLIVPKVTRWNWFHDAISLITEFLMTKLITLCSQLGVKAIVEKEYQFLKEYVTVTEPLCKALDKLQGEDYCYYDCLLPTLESLMSKTLAKRAGLSRMTAGLPDVIAVKTRFAPVMDSRDVLLAAVTLPKFKVRWLKEESEDRREALKCRGFPVDVPLQPTNASSSEEDEFFEFVEEDPPSFNLDKQVIDYLKSGKEMGVLNSFPTIKKISLKYNTPAASSAPVERLFSLGSLVLTPKRNRLSDKRFERLLLMRHNHYFSEI</sequence>
<dbReference type="OMA" id="ASGCFMK"/>
<dbReference type="InParanoid" id="A0A672F911"/>
<dbReference type="PANTHER" id="PTHR47501">
    <property type="entry name" value="TRANSPOSASE-RELATED"/>
    <property type="match status" value="1"/>
</dbReference>
<keyword evidence="3" id="KW-1185">Reference proteome</keyword>
<dbReference type="Ensembl" id="ENSSFAT00005002221.1">
    <property type="protein sequence ID" value="ENSSFAP00005002092.1"/>
    <property type="gene ID" value="ENSSFAG00005001413.1"/>
</dbReference>
<evidence type="ECO:0000313" key="3">
    <source>
        <dbReference type="Proteomes" id="UP000472267"/>
    </source>
</evidence>
<evidence type="ECO:0000256" key="1">
    <source>
        <dbReference type="SAM" id="MobiDB-lite"/>
    </source>
</evidence>
<name>A0A672F911_SALFA</name>
<dbReference type="AlphaFoldDB" id="A0A672F911"/>
<protein>
    <recommendedName>
        <fullName evidence="4">BED-type domain-containing protein</fullName>
    </recommendedName>
</protein>
<evidence type="ECO:0000313" key="2">
    <source>
        <dbReference type="Ensembl" id="ENSSFAP00005002092.1"/>
    </source>
</evidence>
<dbReference type="PANTHER" id="PTHR47501:SF7">
    <property type="entry name" value="TRANSPOSASE"/>
    <property type="match status" value="1"/>
</dbReference>
<evidence type="ECO:0008006" key="4">
    <source>
        <dbReference type="Google" id="ProtNLM"/>
    </source>
</evidence>
<feature type="region of interest" description="Disordered" evidence="1">
    <location>
        <begin position="69"/>
        <end position="95"/>
    </location>
</feature>
<reference evidence="2" key="3">
    <citation type="submission" date="2025-09" db="UniProtKB">
        <authorList>
            <consortium name="Ensembl"/>
        </authorList>
    </citation>
    <scope>IDENTIFICATION</scope>
</reference>
<reference evidence="2" key="1">
    <citation type="submission" date="2019-06" db="EMBL/GenBank/DDBJ databases">
        <authorList>
            <consortium name="Wellcome Sanger Institute Data Sharing"/>
        </authorList>
    </citation>
    <scope>NUCLEOTIDE SEQUENCE [LARGE SCALE GENOMIC DNA]</scope>
</reference>
<dbReference type="InterPro" id="IPR012337">
    <property type="entry name" value="RNaseH-like_sf"/>
</dbReference>
<dbReference type="SUPFAM" id="SSF53098">
    <property type="entry name" value="Ribonuclease H-like"/>
    <property type="match status" value="1"/>
</dbReference>
<accession>A0A672F911</accession>
<proteinExistence type="predicted"/>
<organism evidence="2 3">
    <name type="scientific">Salarias fasciatus</name>
    <name type="common">Jewelled blenny</name>
    <name type="synonym">Blennius fasciatus</name>
    <dbReference type="NCBI Taxonomy" id="181472"/>
    <lineage>
        <taxon>Eukaryota</taxon>
        <taxon>Metazoa</taxon>
        <taxon>Chordata</taxon>
        <taxon>Craniata</taxon>
        <taxon>Vertebrata</taxon>
        <taxon>Euteleostomi</taxon>
        <taxon>Actinopterygii</taxon>
        <taxon>Neopterygii</taxon>
        <taxon>Teleostei</taxon>
        <taxon>Neoteleostei</taxon>
        <taxon>Acanthomorphata</taxon>
        <taxon>Ovalentaria</taxon>
        <taxon>Blenniimorphae</taxon>
        <taxon>Blenniiformes</taxon>
        <taxon>Blennioidei</taxon>
        <taxon>Blenniidae</taxon>
        <taxon>Salariinae</taxon>
        <taxon>Salarias</taxon>
    </lineage>
</organism>
<dbReference type="Proteomes" id="UP000472267">
    <property type="component" value="Chromosome 22"/>
</dbReference>